<accession>A0A9N9N9I5</accession>
<comment type="caution">
    <text evidence="1">The sequence shown here is derived from an EMBL/GenBank/DDBJ whole genome shotgun (WGS) entry which is preliminary data.</text>
</comment>
<dbReference type="Proteomes" id="UP000789375">
    <property type="component" value="Unassembled WGS sequence"/>
</dbReference>
<dbReference type="AlphaFoldDB" id="A0A9N9N9I5"/>
<sequence>MNISNTIKEVIQIFALMVVNSNSLTEEELQKLSKEKLAKN</sequence>
<dbReference type="EMBL" id="CAJVPP010011535">
    <property type="protein sequence ID" value="CAG8714671.1"/>
    <property type="molecule type" value="Genomic_DNA"/>
</dbReference>
<name>A0A9N9N9I5_FUNMO</name>
<proteinExistence type="predicted"/>
<reference evidence="1" key="1">
    <citation type="submission" date="2021-06" db="EMBL/GenBank/DDBJ databases">
        <authorList>
            <person name="Kallberg Y."/>
            <person name="Tangrot J."/>
            <person name="Rosling A."/>
        </authorList>
    </citation>
    <scope>NUCLEOTIDE SEQUENCE</scope>
    <source>
        <strain evidence="1">87-6 pot B 2015</strain>
    </source>
</reference>
<organism evidence="1 2">
    <name type="scientific">Funneliformis mosseae</name>
    <name type="common">Endomycorrhizal fungus</name>
    <name type="synonym">Glomus mosseae</name>
    <dbReference type="NCBI Taxonomy" id="27381"/>
    <lineage>
        <taxon>Eukaryota</taxon>
        <taxon>Fungi</taxon>
        <taxon>Fungi incertae sedis</taxon>
        <taxon>Mucoromycota</taxon>
        <taxon>Glomeromycotina</taxon>
        <taxon>Glomeromycetes</taxon>
        <taxon>Glomerales</taxon>
        <taxon>Glomeraceae</taxon>
        <taxon>Funneliformis</taxon>
    </lineage>
</organism>
<gene>
    <name evidence="1" type="ORF">FMOSSE_LOCUS14559</name>
</gene>
<keyword evidence="2" id="KW-1185">Reference proteome</keyword>
<evidence type="ECO:0000313" key="1">
    <source>
        <dbReference type="EMBL" id="CAG8714671.1"/>
    </source>
</evidence>
<evidence type="ECO:0000313" key="2">
    <source>
        <dbReference type="Proteomes" id="UP000789375"/>
    </source>
</evidence>
<protein>
    <submittedName>
        <fullName evidence="1">15136_t:CDS:1</fullName>
    </submittedName>
</protein>